<comment type="function">
    <text evidence="1 10">Exerts its effect at some terminal stage of cytochrome c oxidase synthesis, probably by being involved in the insertion of the copper B into subunit I.</text>
</comment>
<dbReference type="AlphaFoldDB" id="A0A7X0DLM9"/>
<reference evidence="11 12" key="1">
    <citation type="submission" date="2020-08" db="EMBL/GenBank/DDBJ databases">
        <title>Genomic Encyclopedia of Type Strains, Phase IV (KMG-IV): sequencing the most valuable type-strain genomes for metagenomic binning, comparative biology and taxonomic classification.</title>
        <authorList>
            <person name="Goeker M."/>
        </authorList>
    </citation>
    <scope>NUCLEOTIDE SEQUENCE [LARGE SCALE GENOMIC DNA]</scope>
    <source>
        <strain evidence="11 12">DSM 11590</strain>
    </source>
</reference>
<dbReference type="NCBIfam" id="NF003465">
    <property type="entry name" value="PRK05089.1"/>
    <property type="match status" value="1"/>
</dbReference>
<dbReference type="InterPro" id="IPR023471">
    <property type="entry name" value="CtaG/Cox11_dom_sf"/>
</dbReference>
<evidence type="ECO:0000256" key="1">
    <source>
        <dbReference type="ARBA" id="ARBA00004007"/>
    </source>
</evidence>
<accession>A0A7X0DLM9</accession>
<keyword evidence="7 10" id="KW-1133">Transmembrane helix</keyword>
<name>A0A7X0DLM9_NOVIT</name>
<dbReference type="PANTHER" id="PTHR21320">
    <property type="entry name" value="CYTOCHROME C OXIDASE ASSEMBLY PROTEIN COX11-RELATED"/>
    <property type="match status" value="1"/>
</dbReference>
<protein>
    <recommendedName>
        <fullName evidence="4 10">Cytochrome c oxidase assembly protein CtaG</fullName>
    </recommendedName>
</protein>
<dbReference type="InterPro" id="IPR007533">
    <property type="entry name" value="Cyt_c_oxidase_assmbl_CtaG"/>
</dbReference>
<evidence type="ECO:0000256" key="7">
    <source>
        <dbReference type="ARBA" id="ARBA00022989"/>
    </source>
</evidence>
<evidence type="ECO:0000256" key="9">
    <source>
        <dbReference type="ARBA" id="ARBA00023136"/>
    </source>
</evidence>
<dbReference type="Proteomes" id="UP000544872">
    <property type="component" value="Unassembled WGS sequence"/>
</dbReference>
<evidence type="ECO:0000256" key="4">
    <source>
        <dbReference type="ARBA" id="ARBA00015384"/>
    </source>
</evidence>
<keyword evidence="10" id="KW-1003">Cell membrane</keyword>
<comment type="similarity">
    <text evidence="3 10">Belongs to the COX11/CtaG family.</text>
</comment>
<keyword evidence="8 10" id="KW-0186">Copper</keyword>
<dbReference type="FunFam" id="2.60.370.10:FF:000001">
    <property type="entry name" value="COX11 cytochrome c oxidase assembly homolog"/>
    <property type="match status" value="1"/>
</dbReference>
<dbReference type="GO" id="GO:0005886">
    <property type="term" value="C:plasma membrane"/>
    <property type="evidence" value="ECO:0007669"/>
    <property type="project" value="UniProtKB-SubCell"/>
</dbReference>
<dbReference type="PANTHER" id="PTHR21320:SF3">
    <property type="entry name" value="CYTOCHROME C OXIDASE ASSEMBLY PROTEIN COX11, MITOCHONDRIAL-RELATED"/>
    <property type="match status" value="1"/>
</dbReference>
<proteinExistence type="inferred from homology"/>
<keyword evidence="12" id="KW-1185">Reference proteome</keyword>
<dbReference type="GO" id="GO:0008535">
    <property type="term" value="P:respiratory chain complex IV assembly"/>
    <property type="evidence" value="ECO:0007669"/>
    <property type="project" value="UniProtKB-UniRule"/>
</dbReference>
<evidence type="ECO:0000256" key="6">
    <source>
        <dbReference type="ARBA" id="ARBA00022968"/>
    </source>
</evidence>
<evidence type="ECO:0000313" key="11">
    <source>
        <dbReference type="EMBL" id="MBB6210136.1"/>
    </source>
</evidence>
<evidence type="ECO:0000256" key="2">
    <source>
        <dbReference type="ARBA" id="ARBA00004382"/>
    </source>
</evidence>
<dbReference type="Gene3D" id="2.60.370.10">
    <property type="entry name" value="Ctag/Cox11"/>
    <property type="match status" value="1"/>
</dbReference>
<gene>
    <name evidence="10" type="primary">ctaG</name>
    <name evidence="11" type="ORF">FHS48_001546</name>
</gene>
<keyword evidence="6 10" id="KW-0735">Signal-anchor</keyword>
<dbReference type="SUPFAM" id="SSF110111">
    <property type="entry name" value="Ctag/Cox11"/>
    <property type="match status" value="1"/>
</dbReference>
<comment type="caution">
    <text evidence="11">The sequence shown here is derived from an EMBL/GenBank/DDBJ whole genome shotgun (WGS) entry which is preliminary data.</text>
</comment>
<organism evidence="11 12">
    <name type="scientific">Novispirillum itersonii</name>
    <name type="common">Aquaspirillum itersonii</name>
    <dbReference type="NCBI Taxonomy" id="189"/>
    <lineage>
        <taxon>Bacteria</taxon>
        <taxon>Pseudomonadati</taxon>
        <taxon>Pseudomonadota</taxon>
        <taxon>Alphaproteobacteria</taxon>
        <taxon>Rhodospirillales</taxon>
        <taxon>Novispirillaceae</taxon>
        <taxon>Novispirillum</taxon>
    </lineage>
</organism>
<keyword evidence="10" id="KW-0997">Cell inner membrane</keyword>
<dbReference type="Pfam" id="PF04442">
    <property type="entry name" value="CtaG_Cox11"/>
    <property type="match status" value="1"/>
</dbReference>
<dbReference type="RefSeq" id="WP_184262965.1">
    <property type="nucleotide sequence ID" value="NZ_JACIIX010000004.1"/>
</dbReference>
<dbReference type="EMBL" id="JACIIX010000004">
    <property type="protein sequence ID" value="MBB6210136.1"/>
    <property type="molecule type" value="Genomic_DNA"/>
</dbReference>
<comment type="subcellular location">
    <subcellularLocation>
        <location evidence="2 10">Cell inner membrane</location>
        <topology evidence="2 10">Single-pass type II membrane protein</topology>
        <orientation evidence="2 10">Periplasmic side</orientation>
    </subcellularLocation>
</comment>
<feature type="topological domain" description="Periplasmic" evidence="10">
    <location>
        <begin position="29"/>
        <end position="182"/>
    </location>
</feature>
<sequence length="182" mass="19396">MQTHSGNGRIAFLFAGLAMAMVGAAFAAVPLYRLVCAITGLEGTPKSGSYVAAYTGAGGQAAQVRLTVRFDANVAAGLPWQFAPGQTQMALYAGEPVLAIYRATNTGTQPVTGTATFNVTPMKAAQYFNKIECFCFSEQTLQPGQTAEMPVQFFIDPALLSDPLVNDVRTVTLSYTFFEKKS</sequence>
<evidence type="ECO:0000256" key="5">
    <source>
        <dbReference type="ARBA" id="ARBA00022692"/>
    </source>
</evidence>
<evidence type="ECO:0000256" key="8">
    <source>
        <dbReference type="ARBA" id="ARBA00023008"/>
    </source>
</evidence>
<evidence type="ECO:0000256" key="10">
    <source>
        <dbReference type="HAMAP-Rule" id="MF_00155"/>
    </source>
</evidence>
<dbReference type="PIRSF" id="PIRSF005413">
    <property type="entry name" value="COX11"/>
    <property type="match status" value="1"/>
</dbReference>
<dbReference type="HAMAP" id="MF_00155">
    <property type="entry name" value="CtaG"/>
    <property type="match status" value="1"/>
</dbReference>
<keyword evidence="9 10" id="KW-0472">Membrane</keyword>
<keyword evidence="5 10" id="KW-0812">Transmembrane</keyword>
<feature type="topological domain" description="Cytoplasmic" evidence="10">
    <location>
        <begin position="1"/>
        <end position="6"/>
    </location>
</feature>
<evidence type="ECO:0000313" key="12">
    <source>
        <dbReference type="Proteomes" id="UP000544872"/>
    </source>
</evidence>
<evidence type="ECO:0000256" key="3">
    <source>
        <dbReference type="ARBA" id="ARBA00009620"/>
    </source>
</evidence>
<dbReference type="GO" id="GO:0005507">
    <property type="term" value="F:copper ion binding"/>
    <property type="evidence" value="ECO:0007669"/>
    <property type="project" value="InterPro"/>
</dbReference>